<reference evidence="2" key="1">
    <citation type="submission" date="2020-03" db="EMBL/GenBank/DDBJ databases">
        <title>Hybrid Assembly of Korean Phytophthora infestans isolates.</title>
        <authorList>
            <person name="Prokchorchik M."/>
            <person name="Lee Y."/>
            <person name="Seo J."/>
            <person name="Cho J.-H."/>
            <person name="Park Y.-E."/>
            <person name="Jang D.-C."/>
            <person name="Im J.-S."/>
            <person name="Choi J.-G."/>
            <person name="Park H.-J."/>
            <person name="Lee G.-B."/>
            <person name="Lee Y.-G."/>
            <person name="Hong S.-Y."/>
            <person name="Cho K."/>
            <person name="Sohn K.H."/>
        </authorList>
    </citation>
    <scope>NUCLEOTIDE SEQUENCE</scope>
    <source>
        <strain evidence="2">KR_2_A2</strain>
    </source>
</reference>
<name>A0A8S9U9Q8_PHYIN</name>
<comment type="caution">
    <text evidence="2">The sequence shown here is derived from an EMBL/GenBank/DDBJ whole genome shotgun (WGS) entry which is preliminary data.</text>
</comment>
<feature type="compositionally biased region" description="Basic and acidic residues" evidence="1">
    <location>
        <begin position="104"/>
        <end position="116"/>
    </location>
</feature>
<sequence length="235" mass="26292">MLVAELNTMHKRKLRKDQYKSKFARLMHDYDLYKHIRSLSGAGIESDTTPTLDDDVWERLMASKPQAKSKIKEIKKAGFVHAAVWCLIAGDTRANGKDARTVPELDYDKLESDNKTDTPTTESSRKTSPKPPSHEQRVGKVTRIRGGSLKNYRAKMRANTGDAVASKLDSLLKVMKQYLKMKVTKMVAGEKRAESELSTSFVASLKGSWFADGSESDEVATGDQEDEVDEYEAVV</sequence>
<gene>
    <name evidence="2" type="ORF">GN958_ATG15148</name>
</gene>
<organism evidence="2 3">
    <name type="scientific">Phytophthora infestans</name>
    <name type="common">Potato late blight agent</name>
    <name type="synonym">Botrytis infestans</name>
    <dbReference type="NCBI Taxonomy" id="4787"/>
    <lineage>
        <taxon>Eukaryota</taxon>
        <taxon>Sar</taxon>
        <taxon>Stramenopiles</taxon>
        <taxon>Oomycota</taxon>
        <taxon>Peronosporomycetes</taxon>
        <taxon>Peronosporales</taxon>
        <taxon>Peronosporaceae</taxon>
        <taxon>Phytophthora</taxon>
    </lineage>
</organism>
<proteinExistence type="predicted"/>
<dbReference type="InterPro" id="IPR045026">
    <property type="entry name" value="LIMYB"/>
</dbReference>
<accession>A0A8S9U9Q8</accession>
<dbReference type="EMBL" id="JAACNO010002082">
    <property type="protein sequence ID" value="KAF4135654.1"/>
    <property type="molecule type" value="Genomic_DNA"/>
</dbReference>
<evidence type="ECO:0000313" key="3">
    <source>
        <dbReference type="Proteomes" id="UP000704712"/>
    </source>
</evidence>
<dbReference type="PANTHER" id="PTHR47584:SF19">
    <property type="entry name" value="L10-INTERACTING MYB DOMAIN-CONTAINING PROTEIN-LIKE"/>
    <property type="match status" value="1"/>
</dbReference>
<dbReference type="Proteomes" id="UP000704712">
    <property type="component" value="Unassembled WGS sequence"/>
</dbReference>
<protein>
    <submittedName>
        <fullName evidence="2">Uncharacterized protein</fullName>
    </submittedName>
</protein>
<evidence type="ECO:0000313" key="2">
    <source>
        <dbReference type="EMBL" id="KAF4135654.1"/>
    </source>
</evidence>
<feature type="compositionally biased region" description="Acidic residues" evidence="1">
    <location>
        <begin position="214"/>
        <end position="235"/>
    </location>
</feature>
<evidence type="ECO:0000256" key="1">
    <source>
        <dbReference type="SAM" id="MobiDB-lite"/>
    </source>
</evidence>
<dbReference type="AlphaFoldDB" id="A0A8S9U9Q8"/>
<feature type="region of interest" description="Disordered" evidence="1">
    <location>
        <begin position="104"/>
        <end position="143"/>
    </location>
</feature>
<feature type="region of interest" description="Disordered" evidence="1">
    <location>
        <begin position="212"/>
        <end position="235"/>
    </location>
</feature>
<dbReference type="PANTHER" id="PTHR47584">
    <property type="match status" value="1"/>
</dbReference>